<evidence type="ECO:0000313" key="4">
    <source>
        <dbReference type="EMBL" id="MFD0725333.1"/>
    </source>
</evidence>
<gene>
    <name evidence="4" type="ORF">ACFQ0E_06915</name>
</gene>
<reference evidence="5" key="1">
    <citation type="journal article" date="2019" name="Int. J. Syst. Evol. Microbiol.">
        <title>The Global Catalogue of Microorganisms (GCM) 10K type strain sequencing project: providing services to taxonomists for standard genome sequencing and annotation.</title>
        <authorList>
            <consortium name="The Broad Institute Genomics Platform"/>
            <consortium name="The Broad Institute Genome Sequencing Center for Infectious Disease"/>
            <person name="Wu L."/>
            <person name="Ma J."/>
        </authorList>
    </citation>
    <scope>NUCLEOTIDE SEQUENCE [LARGE SCALE GENOMIC DNA]</scope>
    <source>
        <strain evidence="5">CCUG 55585</strain>
    </source>
</reference>
<dbReference type="Gene3D" id="1.10.10.10">
    <property type="entry name" value="Winged helix-like DNA-binding domain superfamily/Winged helix DNA-binding domain"/>
    <property type="match status" value="1"/>
</dbReference>
<accession>A0ABW2YEN0</accession>
<keyword evidence="5" id="KW-1185">Reference proteome</keyword>
<dbReference type="InterPro" id="IPR016032">
    <property type="entry name" value="Sig_transdc_resp-reg_C-effctor"/>
</dbReference>
<dbReference type="SMART" id="SM00862">
    <property type="entry name" value="Trans_reg_C"/>
    <property type="match status" value="1"/>
</dbReference>
<organism evidence="4 5">
    <name type="scientific">Lysobacter brunescens</name>
    <dbReference type="NCBI Taxonomy" id="262323"/>
    <lineage>
        <taxon>Bacteria</taxon>
        <taxon>Pseudomonadati</taxon>
        <taxon>Pseudomonadota</taxon>
        <taxon>Gammaproteobacteria</taxon>
        <taxon>Lysobacterales</taxon>
        <taxon>Lysobacteraceae</taxon>
        <taxon>Lysobacter</taxon>
    </lineage>
</organism>
<feature type="domain" description="OmpR/PhoB-type" evidence="3">
    <location>
        <begin position="15"/>
        <end position="111"/>
    </location>
</feature>
<protein>
    <submittedName>
        <fullName evidence="4">Winged helix-turn-helix domain-containing protein</fullName>
    </submittedName>
</protein>
<dbReference type="InterPro" id="IPR001867">
    <property type="entry name" value="OmpR/PhoB-type_DNA-bd"/>
</dbReference>
<evidence type="ECO:0000256" key="2">
    <source>
        <dbReference type="PROSITE-ProRule" id="PRU01091"/>
    </source>
</evidence>
<dbReference type="InterPro" id="IPR036388">
    <property type="entry name" value="WH-like_DNA-bd_sf"/>
</dbReference>
<dbReference type="SUPFAM" id="SSF46894">
    <property type="entry name" value="C-terminal effector domain of the bipartite response regulators"/>
    <property type="match status" value="1"/>
</dbReference>
<keyword evidence="1 2" id="KW-0238">DNA-binding</keyword>
<dbReference type="InterPro" id="IPR011990">
    <property type="entry name" value="TPR-like_helical_dom_sf"/>
</dbReference>
<sequence>MRSASDASTAPVPSTGRYLVGDIAIDTRQRKVLRPDGDVELTQRVFDLLVALVSEPDTLHTREALLERVWGTTCIEDSNLTQSISVIRRALGEDRKGWIRTVSKRGYSFEPPGEVIHLPPERSVPTHSPNPPLAHVTVDAPIDRHALPVAMPAPHAASASIRALRWAAALLLGLSLLVSGSRAQPDATTALAVRPRAAIGIVLVDATSGAADAPSRQAASMLKAWLRWKLELLPEAVLIREDELLAAHALDTWFVEIRAEPRTAHRHSTLQVSLRRLQRDGRDGRDAAPAIVGTLRGRDPVTTVDALSRQAMAGLFPRRRSERWPALALDAATALHFAQGTEALDRRAYATARVMLGKVVESAPGFGPARLALARTLADDGRVRQGAEQAALAQGLLAPLPPGAAYVVAAEIAALTPTRSVASIDAYARLSTANPDRGGFALAQAQALMRANRPEDALRLLGAAQWERQPLALRIRQRTARAEAALALGYHDLARESAAEAIGLVGLHVDGHARELGQAQLVFARTRHQQYRQGTEPALYHRAIRTFEADGNRLGALTAAYFEAAAENDVAEAERRLAALLEVAGQHGDHASQVRALRSMAFVHAESGDHAAARRTRHRALDIAAMAGDIATQQLLQLDMVDDDLEAGDLDAAGRRLAALRQNRLSMKYRLRVARKESALLRLRGRYRDALDHLDARLSGEARNAAWQAAPIEAARIACMRTQTLSAMGDLAMARSQLRGCHDPGSSSIPVVAHLGEAEIALHDGNLLAARRLLDDADRRLSQRRMDGGKIELGTALAMLRLRTGEHARAEALYRILLPAARQQGQALPLAEIEIGLAELAAVRRDWTLAQRYAAQARQRLPQGIWPLDSRLQLIDIARRRAYGDVEGTRAQAATLAQRAEARGDAVVRAQAMALMPSTTRPDIAAGQIARTTTTHAIDWLIAADARMEVSLVAVQTRDPR</sequence>
<dbReference type="EMBL" id="JBHTIF010000001">
    <property type="protein sequence ID" value="MFD0725333.1"/>
    <property type="molecule type" value="Genomic_DNA"/>
</dbReference>
<dbReference type="PROSITE" id="PS51755">
    <property type="entry name" value="OMPR_PHOB"/>
    <property type="match status" value="1"/>
</dbReference>
<dbReference type="RefSeq" id="WP_386822949.1">
    <property type="nucleotide sequence ID" value="NZ_JBHTIF010000001.1"/>
</dbReference>
<dbReference type="Gene3D" id="1.25.40.10">
    <property type="entry name" value="Tetratricopeptide repeat domain"/>
    <property type="match status" value="1"/>
</dbReference>
<evidence type="ECO:0000256" key="1">
    <source>
        <dbReference type="ARBA" id="ARBA00023125"/>
    </source>
</evidence>
<dbReference type="Proteomes" id="UP001597110">
    <property type="component" value="Unassembled WGS sequence"/>
</dbReference>
<proteinExistence type="predicted"/>
<feature type="DNA-binding region" description="OmpR/PhoB-type" evidence="2">
    <location>
        <begin position="15"/>
        <end position="111"/>
    </location>
</feature>
<comment type="caution">
    <text evidence="4">The sequence shown here is derived from an EMBL/GenBank/DDBJ whole genome shotgun (WGS) entry which is preliminary data.</text>
</comment>
<dbReference type="Pfam" id="PF00486">
    <property type="entry name" value="Trans_reg_C"/>
    <property type="match status" value="1"/>
</dbReference>
<evidence type="ECO:0000259" key="3">
    <source>
        <dbReference type="PROSITE" id="PS51755"/>
    </source>
</evidence>
<evidence type="ECO:0000313" key="5">
    <source>
        <dbReference type="Proteomes" id="UP001597110"/>
    </source>
</evidence>
<dbReference type="CDD" id="cd00383">
    <property type="entry name" value="trans_reg_C"/>
    <property type="match status" value="1"/>
</dbReference>
<name>A0ABW2YEN0_9GAMM</name>